<dbReference type="Proteomes" id="UP000218811">
    <property type="component" value="Unassembled WGS sequence"/>
</dbReference>
<proteinExistence type="predicted"/>
<gene>
    <name evidence="1" type="ORF">WOLCODRAFT_163997</name>
</gene>
<dbReference type="EMBL" id="KB468135">
    <property type="protein sequence ID" value="PCH42748.1"/>
    <property type="molecule type" value="Genomic_DNA"/>
</dbReference>
<dbReference type="AlphaFoldDB" id="A0A2H3JY14"/>
<name>A0A2H3JY14_WOLCO</name>
<keyword evidence="2" id="KW-1185">Reference proteome</keyword>
<dbReference type="OrthoDB" id="2736594at2759"/>
<sequence>MLKRSALVRKAWTPRCRHWIQRIIVFRDRRHVQGYARRARAQPHILQQAIFVWVLGRAKRGERAPIPQLGTLAMMSAGKLPLAWSLFILHAIRKPSDFHPLLFVHVSAFAFVTTLRLSEVTFPKVREFGRLVCKDPGKRTERPVKPLFFGYVAARLVGSYKELEKNVGWVPSRNSYGLGSVNDAAGGANIYRP</sequence>
<reference evidence="1 2" key="1">
    <citation type="journal article" date="2012" name="Science">
        <title>The Paleozoic origin of enzymatic lignin decomposition reconstructed from 31 fungal genomes.</title>
        <authorList>
            <person name="Floudas D."/>
            <person name="Binder M."/>
            <person name="Riley R."/>
            <person name="Barry K."/>
            <person name="Blanchette R.A."/>
            <person name="Henrissat B."/>
            <person name="Martinez A.T."/>
            <person name="Otillar R."/>
            <person name="Spatafora J.W."/>
            <person name="Yadav J.S."/>
            <person name="Aerts A."/>
            <person name="Benoit I."/>
            <person name="Boyd A."/>
            <person name="Carlson A."/>
            <person name="Copeland A."/>
            <person name="Coutinho P.M."/>
            <person name="de Vries R.P."/>
            <person name="Ferreira P."/>
            <person name="Findley K."/>
            <person name="Foster B."/>
            <person name="Gaskell J."/>
            <person name="Glotzer D."/>
            <person name="Gorecki P."/>
            <person name="Heitman J."/>
            <person name="Hesse C."/>
            <person name="Hori C."/>
            <person name="Igarashi K."/>
            <person name="Jurgens J.A."/>
            <person name="Kallen N."/>
            <person name="Kersten P."/>
            <person name="Kohler A."/>
            <person name="Kuees U."/>
            <person name="Kumar T.K.A."/>
            <person name="Kuo A."/>
            <person name="LaButti K."/>
            <person name="Larrondo L.F."/>
            <person name="Lindquist E."/>
            <person name="Ling A."/>
            <person name="Lombard V."/>
            <person name="Lucas S."/>
            <person name="Lundell T."/>
            <person name="Martin R."/>
            <person name="McLaughlin D.J."/>
            <person name="Morgenstern I."/>
            <person name="Morin E."/>
            <person name="Murat C."/>
            <person name="Nagy L.G."/>
            <person name="Nolan M."/>
            <person name="Ohm R.A."/>
            <person name="Patyshakuliyeva A."/>
            <person name="Rokas A."/>
            <person name="Ruiz-Duenas F.J."/>
            <person name="Sabat G."/>
            <person name="Salamov A."/>
            <person name="Samejima M."/>
            <person name="Schmutz J."/>
            <person name="Slot J.C."/>
            <person name="St John F."/>
            <person name="Stenlid J."/>
            <person name="Sun H."/>
            <person name="Sun S."/>
            <person name="Syed K."/>
            <person name="Tsang A."/>
            <person name="Wiebenga A."/>
            <person name="Young D."/>
            <person name="Pisabarro A."/>
            <person name="Eastwood D.C."/>
            <person name="Martin F."/>
            <person name="Cullen D."/>
            <person name="Grigoriev I.V."/>
            <person name="Hibbett D.S."/>
        </authorList>
    </citation>
    <scope>NUCLEOTIDE SEQUENCE [LARGE SCALE GENOMIC DNA]</scope>
    <source>
        <strain evidence="1 2">MD-104</strain>
    </source>
</reference>
<accession>A0A2H3JY14</accession>
<evidence type="ECO:0000313" key="1">
    <source>
        <dbReference type="EMBL" id="PCH42748.1"/>
    </source>
</evidence>
<protein>
    <submittedName>
        <fullName evidence="1">Uncharacterized protein</fullName>
    </submittedName>
</protein>
<organism evidence="1 2">
    <name type="scientific">Wolfiporia cocos (strain MD-104)</name>
    <name type="common">Brown rot fungus</name>
    <dbReference type="NCBI Taxonomy" id="742152"/>
    <lineage>
        <taxon>Eukaryota</taxon>
        <taxon>Fungi</taxon>
        <taxon>Dikarya</taxon>
        <taxon>Basidiomycota</taxon>
        <taxon>Agaricomycotina</taxon>
        <taxon>Agaricomycetes</taxon>
        <taxon>Polyporales</taxon>
        <taxon>Phaeolaceae</taxon>
        <taxon>Wolfiporia</taxon>
    </lineage>
</organism>
<dbReference type="STRING" id="742152.A0A2H3JY14"/>
<evidence type="ECO:0000313" key="2">
    <source>
        <dbReference type="Proteomes" id="UP000218811"/>
    </source>
</evidence>